<evidence type="ECO:0000313" key="2">
    <source>
        <dbReference type="Proteomes" id="UP001596447"/>
    </source>
</evidence>
<evidence type="ECO:0000313" key="1">
    <source>
        <dbReference type="EMBL" id="MFC7199546.1"/>
    </source>
</evidence>
<comment type="caution">
    <text evidence="1">The sequence shown here is derived from an EMBL/GenBank/DDBJ whole genome shotgun (WGS) entry which is preliminary data.</text>
</comment>
<protein>
    <submittedName>
        <fullName evidence="1">Uncharacterized protein</fullName>
    </submittedName>
</protein>
<sequence length="311" mass="34601">MSENNHTDSDEFSTLIDDTDEFYTQRVEELMEADGLTKAEARRAALYAMKDGSPLPYKVVEQLLPPEDWHVRDPANITSGECAICDDTVFMAEADEGCHFCGDGSYDGVNDWGEPTHVEPVEDPGTARWNIDPDDDRWFICGGCYEGMDYHGSTLVVVMPDGRRWKVTYDGSVVFDHGEYNRDYEWLEEGAVYDLVEGIVLGEKRVPVDGWRSYSDGPSNVEVEAWDEFTTIGGGWHSTMEKSEFSERINDLTGGEALPPFPMAVRFGTTSNVFSMMVDVYAPADCIEDAAAFMGHKKHSGLAGGISYKAD</sequence>
<dbReference type="EMBL" id="JBHTAR010000011">
    <property type="protein sequence ID" value="MFC7199546.1"/>
    <property type="molecule type" value="Genomic_DNA"/>
</dbReference>
<dbReference type="RefSeq" id="WP_279529475.1">
    <property type="nucleotide sequence ID" value="NZ_CP122312.1"/>
</dbReference>
<dbReference type="Proteomes" id="UP001596447">
    <property type="component" value="Unassembled WGS sequence"/>
</dbReference>
<keyword evidence="2" id="KW-1185">Reference proteome</keyword>
<name>A0ABD5Z2X1_9EURY</name>
<dbReference type="AlphaFoldDB" id="A0ABD5Z2X1"/>
<gene>
    <name evidence="1" type="ORF">ACFQJ9_08995</name>
</gene>
<organism evidence="1 2">
    <name type="scientific">Halospeciosus flavus</name>
    <dbReference type="NCBI Taxonomy" id="3032283"/>
    <lineage>
        <taxon>Archaea</taxon>
        <taxon>Methanobacteriati</taxon>
        <taxon>Methanobacteriota</taxon>
        <taxon>Stenosarchaea group</taxon>
        <taxon>Halobacteria</taxon>
        <taxon>Halobacteriales</taxon>
        <taxon>Halobacteriaceae</taxon>
        <taxon>Halospeciosus</taxon>
    </lineage>
</organism>
<accession>A0ABD5Z2X1</accession>
<proteinExistence type="predicted"/>
<reference evidence="1 2" key="1">
    <citation type="journal article" date="2019" name="Int. J. Syst. Evol. Microbiol.">
        <title>The Global Catalogue of Microorganisms (GCM) 10K type strain sequencing project: providing services to taxonomists for standard genome sequencing and annotation.</title>
        <authorList>
            <consortium name="The Broad Institute Genomics Platform"/>
            <consortium name="The Broad Institute Genome Sequencing Center for Infectious Disease"/>
            <person name="Wu L."/>
            <person name="Ma J."/>
        </authorList>
    </citation>
    <scope>NUCLEOTIDE SEQUENCE [LARGE SCALE GENOMIC DNA]</scope>
    <source>
        <strain evidence="1 2">XZGYJ-43</strain>
    </source>
</reference>